<sequence>MQYAIVITLYQIDMPAPELGAHFGVCSMNVLQFKKKNKENNRNNSYSSESFQKIPQGASAIGIDLGTTNSVVSVFSIGATHPVTLEYEDSYLVPSMVFYDQNDNNNFVGNKAKLQNEFAPSEVIKSTKRSMGKNNSFFQSNEKQFSAEEVASLVLNYLVSHSVLQEEKEKFGGIWAVITVPAHFDDAARLATVAAAEKAGIHVLRIVNEPTAAALAYSMMPEDKNTEKETLAVFDLGGGTFDVSIVDRDGLIFNVLSSEGDVHLGGDDIDEAIANSLLEKVHPQLVARRSSKASELYRNLLILAEQAKKGLQTEGIYLVQANNLDGKGSSIELELTRERFEEMVAPILQRTLFLTESAMHAAKRNPKYISRILLVGGSTRLVLVRKMLSDYFSCIVDARLEPDLAVSWGASLQAAIILGIQPDTILVDVCSHSLGIGVVENTEAINENFKVVAKKFGIPYPISEQELHRKLGARIEEFNNELQKLLHVAPILHRNSALPARRSEFFNTIYHNQHAVHVVVVQGEGDSVGENRLIGSFLFELEQPCPKGTRCEIQLTYDVNGMVHVFARQLGTKNEAKAQFDSRTGEVIGWTALNQEEELQFAEKENVRKVDEIFEKIEVSKQINNNSAHENIVSFPFGRKKEIIVQSEILEYECEPEIINALILRAKRCLGKMQKGSSEFNNLLNILKSYSSLLLKAQQGFENDDEIELVENNLLALLEGK</sequence>
<evidence type="ECO:0000256" key="2">
    <source>
        <dbReference type="ARBA" id="ARBA00022741"/>
    </source>
</evidence>
<dbReference type="PANTHER" id="PTHR19375">
    <property type="entry name" value="HEAT SHOCK PROTEIN 70KDA"/>
    <property type="match status" value="1"/>
</dbReference>
<dbReference type="PROSITE" id="PS00297">
    <property type="entry name" value="HSP70_1"/>
    <property type="match status" value="1"/>
</dbReference>
<proteinExistence type="inferred from homology"/>
<dbReference type="SUPFAM" id="SSF53067">
    <property type="entry name" value="Actin-like ATPase domain"/>
    <property type="match status" value="2"/>
</dbReference>
<dbReference type="EMBL" id="WFLN01000005">
    <property type="protein sequence ID" value="KAB8031883.1"/>
    <property type="molecule type" value="Genomic_DNA"/>
</dbReference>
<organism evidence="5 6">
    <name type="scientific">Fluviispira multicolorata</name>
    <dbReference type="NCBI Taxonomy" id="2654512"/>
    <lineage>
        <taxon>Bacteria</taxon>
        <taxon>Pseudomonadati</taxon>
        <taxon>Bdellovibrionota</taxon>
        <taxon>Oligoflexia</taxon>
        <taxon>Silvanigrellales</taxon>
        <taxon>Silvanigrellaceae</taxon>
        <taxon>Fluviispira</taxon>
    </lineage>
</organism>
<dbReference type="Gene3D" id="3.30.420.40">
    <property type="match status" value="2"/>
</dbReference>
<evidence type="ECO:0000313" key="6">
    <source>
        <dbReference type="Proteomes" id="UP000442694"/>
    </source>
</evidence>
<dbReference type="InterPro" id="IPR029047">
    <property type="entry name" value="HSP70_peptide-bd_sf"/>
</dbReference>
<evidence type="ECO:0000256" key="3">
    <source>
        <dbReference type="ARBA" id="ARBA00022840"/>
    </source>
</evidence>
<dbReference type="Gene3D" id="3.90.640.10">
    <property type="entry name" value="Actin, Chain A, domain 4"/>
    <property type="match status" value="1"/>
</dbReference>
<evidence type="ECO:0000256" key="1">
    <source>
        <dbReference type="ARBA" id="ARBA00007381"/>
    </source>
</evidence>
<dbReference type="CDD" id="cd24029">
    <property type="entry name" value="ASKHA_NBD_HSP70_DnaK_HscA_HscC"/>
    <property type="match status" value="1"/>
</dbReference>
<dbReference type="Gene3D" id="2.60.34.10">
    <property type="entry name" value="Substrate Binding Domain Of DNAk, Chain A, domain 1"/>
    <property type="match status" value="1"/>
</dbReference>
<dbReference type="SUPFAM" id="SSF100920">
    <property type="entry name" value="Heat shock protein 70kD (HSP70), peptide-binding domain"/>
    <property type="match status" value="1"/>
</dbReference>
<dbReference type="PRINTS" id="PR00301">
    <property type="entry name" value="HEATSHOCK70"/>
</dbReference>
<comment type="caution">
    <text evidence="5">The sequence shown here is derived from an EMBL/GenBank/DDBJ whole genome shotgun (WGS) entry which is preliminary data.</text>
</comment>
<evidence type="ECO:0000256" key="4">
    <source>
        <dbReference type="RuleBase" id="RU003322"/>
    </source>
</evidence>
<protein>
    <submittedName>
        <fullName evidence="5">Hsp70 family protein</fullName>
    </submittedName>
</protein>
<comment type="similarity">
    <text evidence="1 4">Belongs to the heat shock protein 70 family.</text>
</comment>
<dbReference type="Pfam" id="PF00012">
    <property type="entry name" value="HSP70"/>
    <property type="match status" value="2"/>
</dbReference>
<gene>
    <name evidence="5" type="ORF">GCL57_04360</name>
</gene>
<dbReference type="GO" id="GO:0140662">
    <property type="term" value="F:ATP-dependent protein folding chaperone"/>
    <property type="evidence" value="ECO:0007669"/>
    <property type="project" value="InterPro"/>
</dbReference>
<name>A0A833N4X1_9BACT</name>
<evidence type="ECO:0000313" key="5">
    <source>
        <dbReference type="EMBL" id="KAB8031883.1"/>
    </source>
</evidence>
<keyword evidence="3 4" id="KW-0067">ATP-binding</keyword>
<dbReference type="InterPro" id="IPR043129">
    <property type="entry name" value="ATPase_NBD"/>
</dbReference>
<keyword evidence="2 4" id="KW-0547">Nucleotide-binding</keyword>
<dbReference type="InterPro" id="IPR013126">
    <property type="entry name" value="Hsp_70_fam"/>
</dbReference>
<dbReference type="GO" id="GO:0005524">
    <property type="term" value="F:ATP binding"/>
    <property type="evidence" value="ECO:0007669"/>
    <property type="project" value="UniProtKB-KW"/>
</dbReference>
<dbReference type="InterPro" id="IPR018181">
    <property type="entry name" value="Heat_shock_70_CS"/>
</dbReference>
<accession>A0A833N4X1</accession>
<dbReference type="Proteomes" id="UP000442694">
    <property type="component" value="Unassembled WGS sequence"/>
</dbReference>
<reference evidence="5 6" key="1">
    <citation type="submission" date="2019-10" db="EMBL/GenBank/DDBJ databases">
        <title>New genus of Silvanigrellaceae.</title>
        <authorList>
            <person name="Pitt A."/>
            <person name="Hahn M.W."/>
        </authorList>
    </citation>
    <scope>NUCLEOTIDE SEQUENCE [LARGE SCALE GENOMIC DNA]</scope>
    <source>
        <strain evidence="5 6">33A1-SZDP</strain>
    </source>
</reference>
<keyword evidence="6" id="KW-1185">Reference proteome</keyword>
<dbReference type="AlphaFoldDB" id="A0A833N4X1"/>
<dbReference type="PROSITE" id="PS00329">
    <property type="entry name" value="HSP70_2"/>
    <property type="match status" value="1"/>
</dbReference>